<dbReference type="CDD" id="cd16927">
    <property type="entry name" value="HATPase_Hsp90-like"/>
    <property type="match status" value="1"/>
</dbReference>
<feature type="domain" description="Histidine kinase/HSP90-like ATPase" evidence="11">
    <location>
        <begin position="30"/>
        <end position="184"/>
    </location>
</feature>
<dbReference type="GO" id="GO:0016887">
    <property type="term" value="F:ATP hydrolysis activity"/>
    <property type="evidence" value="ECO:0007669"/>
    <property type="project" value="InterPro"/>
</dbReference>
<evidence type="ECO:0000256" key="1">
    <source>
        <dbReference type="ARBA" id="ARBA00004496"/>
    </source>
</evidence>
<dbReference type="SUPFAM" id="SSF55874">
    <property type="entry name" value="ATPase domain of HSP90 chaperone/DNA topoisomerase II/histidine kinase"/>
    <property type="match status" value="1"/>
</dbReference>
<name>A0A518CT59_9PLAN</name>
<keyword evidence="5 8" id="KW-0067">ATP-binding</keyword>
<keyword evidence="3 8" id="KW-0963">Cytoplasm</keyword>
<feature type="region of interest" description="C" evidence="8">
    <location>
        <begin position="546"/>
        <end position="631"/>
    </location>
</feature>
<dbReference type="InterPro" id="IPR020575">
    <property type="entry name" value="Hsp90_N"/>
</dbReference>
<dbReference type="InterPro" id="IPR036890">
    <property type="entry name" value="HATPase_C_sf"/>
</dbReference>
<dbReference type="SMART" id="SM00387">
    <property type="entry name" value="HATPase_c"/>
    <property type="match status" value="1"/>
</dbReference>
<dbReference type="FunFam" id="3.30.565.10:FF:000009">
    <property type="entry name" value="Molecular chaperone HtpG"/>
    <property type="match status" value="1"/>
</dbReference>
<dbReference type="InterPro" id="IPR003594">
    <property type="entry name" value="HATPase_dom"/>
</dbReference>
<dbReference type="Gene3D" id="3.40.50.11260">
    <property type="match status" value="1"/>
</dbReference>
<keyword evidence="6 8" id="KW-0346">Stress response</keyword>
<dbReference type="PANTHER" id="PTHR11528">
    <property type="entry name" value="HEAT SHOCK PROTEIN 90 FAMILY MEMBER"/>
    <property type="match status" value="1"/>
</dbReference>
<evidence type="ECO:0000256" key="9">
    <source>
        <dbReference type="PIRSR" id="PIRSR002583-1"/>
    </source>
</evidence>
<keyword evidence="13" id="KW-1185">Reference proteome</keyword>
<evidence type="ECO:0000256" key="7">
    <source>
        <dbReference type="ARBA" id="ARBA00023186"/>
    </source>
</evidence>
<feature type="binding site" evidence="9">
    <location>
        <position position="82"/>
    </location>
    <ligand>
        <name>ATP</name>
        <dbReference type="ChEBI" id="CHEBI:30616"/>
    </ligand>
</feature>
<proteinExistence type="inferred from homology"/>
<accession>A0A518CT59</accession>
<evidence type="ECO:0000313" key="13">
    <source>
        <dbReference type="Proteomes" id="UP000317178"/>
    </source>
</evidence>
<dbReference type="Gene3D" id="3.30.230.80">
    <property type="match status" value="1"/>
</dbReference>
<organism evidence="12 13">
    <name type="scientific">Polystyrenella longa</name>
    <dbReference type="NCBI Taxonomy" id="2528007"/>
    <lineage>
        <taxon>Bacteria</taxon>
        <taxon>Pseudomonadati</taxon>
        <taxon>Planctomycetota</taxon>
        <taxon>Planctomycetia</taxon>
        <taxon>Planctomycetales</taxon>
        <taxon>Planctomycetaceae</taxon>
        <taxon>Polystyrenella</taxon>
    </lineage>
</organism>
<comment type="similarity">
    <text evidence="2 8">Belongs to the heat shock protein 90 family.</text>
</comment>
<comment type="caution">
    <text evidence="8">Lacks conserved residue(s) required for the propagation of feature annotation.</text>
</comment>
<dbReference type="InterPro" id="IPR037196">
    <property type="entry name" value="HSP90_C"/>
</dbReference>
<dbReference type="Gene3D" id="1.20.120.790">
    <property type="entry name" value="Heat shock protein 90, C-terminal domain"/>
    <property type="match status" value="1"/>
</dbReference>
<feature type="binding site" evidence="9">
    <location>
        <position position="174"/>
    </location>
    <ligand>
        <name>ATP</name>
        <dbReference type="ChEBI" id="CHEBI:30616"/>
    </ligand>
</feature>
<dbReference type="InterPro" id="IPR020568">
    <property type="entry name" value="Ribosomal_Su5_D2-typ_SF"/>
</dbReference>
<evidence type="ECO:0000313" key="12">
    <source>
        <dbReference type="EMBL" id="QDU82364.1"/>
    </source>
</evidence>
<evidence type="ECO:0000256" key="3">
    <source>
        <dbReference type="ARBA" id="ARBA00022490"/>
    </source>
</evidence>
<feature type="binding site" evidence="9">
    <location>
        <position position="87"/>
    </location>
    <ligand>
        <name>ATP</name>
        <dbReference type="ChEBI" id="CHEBI:30616"/>
    </ligand>
</feature>
<dbReference type="PRINTS" id="PR00775">
    <property type="entry name" value="HEATSHOCK90"/>
</dbReference>
<feature type="binding site" evidence="9">
    <location>
        <position position="95"/>
    </location>
    <ligand>
        <name>ATP</name>
        <dbReference type="ChEBI" id="CHEBI:30616"/>
    </ligand>
</feature>
<dbReference type="HAMAP" id="MF_00505">
    <property type="entry name" value="HSP90"/>
    <property type="match status" value="1"/>
</dbReference>
<evidence type="ECO:0000256" key="10">
    <source>
        <dbReference type="SAM" id="MobiDB-lite"/>
    </source>
</evidence>
<dbReference type="Pfam" id="PF00183">
    <property type="entry name" value="HSP90"/>
    <property type="match status" value="1"/>
</dbReference>
<dbReference type="SUPFAM" id="SSF110942">
    <property type="entry name" value="HSP90 C-terminal domain"/>
    <property type="match status" value="1"/>
</dbReference>
<evidence type="ECO:0000256" key="4">
    <source>
        <dbReference type="ARBA" id="ARBA00022741"/>
    </source>
</evidence>
<dbReference type="AlphaFoldDB" id="A0A518CT59"/>
<sequence length="631" mass="71385">MTDAKENENFSFQAEIKQLLHLLSHSLYQNKEIAIRELVSNASDALDKFRHVSLTDGKFADDKPLEIQIIPDNDKHILTIRDNGIGMTKEDLISNLGTIAHSGSLDYLKNLTGDSKKDVSLIGQFGVGFYSAFMLADRVEVVTRSYQEDNGWQWESFGTGEFTIAETEVEERGTSIRLHLKEDLEEFTNPERLKFILTRYSTFVPHAIIMDGEHVNNQQPIWVEPKSQLTEEQYDSFYQYLTHRSEEKPLWHLHLSADSPIQFHSILYCAPHNMEKMGFGVMEHGLHLCAKRILVESQCRELLPEYLRFVQGIVDSADLPLNVSRESLQDNTIFRKIAKVLTKKVLDHLQKMSESSTEEYLKFYDEFGMTLREGVNQDFENRMKIAKLLRFRSSDADGEGLTSLDEYLGRAKEDQTQIYYIGGPSLPQVKNNPNLEVFKRKGLEVLYLVDPVDEFMLAQLNTFEEKQIVSVDSADIEFPESTKSADDEQTAEAEEAASTPGFEKVVELFKEAIGEQVQDVRASKRLSEGIATLVSTGGISTQLEQALNMSAQQQSPMSKRILEVNASAALVKRLADISGNAEHYDFIKECGLQIYSNAMLSAGLLPNVDEMVHRVDDLLLNAAQSRSSIVT</sequence>
<dbReference type="KEGG" id="plon:Pla110_41190"/>
<evidence type="ECO:0000256" key="5">
    <source>
        <dbReference type="ARBA" id="ARBA00022840"/>
    </source>
</evidence>
<dbReference type="InterPro" id="IPR001404">
    <property type="entry name" value="Hsp90_fam"/>
</dbReference>
<dbReference type="RefSeq" id="WP_144998480.1">
    <property type="nucleotide sequence ID" value="NZ_CP036281.1"/>
</dbReference>
<protein>
    <recommendedName>
        <fullName evidence="8">Chaperone protein HtpG</fullName>
    </recommendedName>
    <alternativeName>
        <fullName evidence="8">Heat shock protein HtpG</fullName>
    </alternativeName>
    <alternativeName>
        <fullName evidence="8">High temperature protein G</fullName>
    </alternativeName>
</protein>
<dbReference type="Proteomes" id="UP000317178">
    <property type="component" value="Chromosome"/>
</dbReference>
<evidence type="ECO:0000259" key="11">
    <source>
        <dbReference type="SMART" id="SM00387"/>
    </source>
</evidence>
<reference evidence="12 13" key="1">
    <citation type="submission" date="2019-02" db="EMBL/GenBank/DDBJ databases">
        <title>Deep-cultivation of Planctomycetes and their phenomic and genomic characterization uncovers novel biology.</title>
        <authorList>
            <person name="Wiegand S."/>
            <person name="Jogler M."/>
            <person name="Boedeker C."/>
            <person name="Pinto D."/>
            <person name="Vollmers J."/>
            <person name="Rivas-Marin E."/>
            <person name="Kohn T."/>
            <person name="Peeters S.H."/>
            <person name="Heuer A."/>
            <person name="Rast P."/>
            <person name="Oberbeckmann S."/>
            <person name="Bunk B."/>
            <person name="Jeske O."/>
            <person name="Meyerdierks A."/>
            <person name="Storesund J.E."/>
            <person name="Kallscheuer N."/>
            <person name="Luecker S."/>
            <person name="Lage O.M."/>
            <person name="Pohl T."/>
            <person name="Merkel B.J."/>
            <person name="Hornburger P."/>
            <person name="Mueller R.-W."/>
            <person name="Bruemmer F."/>
            <person name="Labrenz M."/>
            <person name="Spormann A.M."/>
            <person name="Op den Camp H."/>
            <person name="Overmann J."/>
            <person name="Amann R."/>
            <person name="Jetten M.S.M."/>
            <person name="Mascher T."/>
            <person name="Medema M.H."/>
            <person name="Devos D.P."/>
            <person name="Kaster A.-K."/>
            <person name="Ovreas L."/>
            <person name="Rohde M."/>
            <person name="Galperin M.Y."/>
            <person name="Jogler C."/>
        </authorList>
    </citation>
    <scope>NUCLEOTIDE SEQUENCE [LARGE SCALE GENOMIC DNA]</scope>
    <source>
        <strain evidence="12 13">Pla110</strain>
    </source>
</reference>
<dbReference type="Gene3D" id="3.30.565.10">
    <property type="entry name" value="Histidine kinase-like ATPase, C-terminal domain"/>
    <property type="match status" value="1"/>
</dbReference>
<comment type="function">
    <text evidence="8">Molecular chaperone. Has ATPase activity.</text>
</comment>
<evidence type="ECO:0000256" key="8">
    <source>
        <dbReference type="HAMAP-Rule" id="MF_00505"/>
    </source>
</evidence>
<feature type="binding site" evidence="9">
    <location>
        <position position="37"/>
    </location>
    <ligand>
        <name>ATP</name>
        <dbReference type="ChEBI" id="CHEBI:30616"/>
    </ligand>
</feature>
<dbReference type="GO" id="GO:0005524">
    <property type="term" value="F:ATP binding"/>
    <property type="evidence" value="ECO:0007669"/>
    <property type="project" value="UniProtKB-UniRule"/>
</dbReference>
<dbReference type="GO" id="GO:0005737">
    <property type="term" value="C:cytoplasm"/>
    <property type="evidence" value="ECO:0007669"/>
    <property type="project" value="UniProtKB-SubCell"/>
</dbReference>
<feature type="region of interest" description="A; substrate-binding" evidence="8">
    <location>
        <begin position="1"/>
        <end position="325"/>
    </location>
</feature>
<dbReference type="OrthoDB" id="9802640at2"/>
<evidence type="ECO:0000256" key="6">
    <source>
        <dbReference type="ARBA" id="ARBA00023016"/>
    </source>
</evidence>
<gene>
    <name evidence="8 12" type="primary">htpG</name>
    <name evidence="12" type="ORF">Pla110_41190</name>
</gene>
<comment type="subunit">
    <text evidence="8">Homodimer.</text>
</comment>
<dbReference type="NCBIfam" id="NF003555">
    <property type="entry name" value="PRK05218.1"/>
    <property type="match status" value="1"/>
</dbReference>
<evidence type="ECO:0000256" key="2">
    <source>
        <dbReference type="ARBA" id="ARBA00008239"/>
    </source>
</evidence>
<dbReference type="Pfam" id="PF13589">
    <property type="entry name" value="HATPase_c_3"/>
    <property type="match status" value="1"/>
</dbReference>
<dbReference type="GO" id="GO:0051082">
    <property type="term" value="F:unfolded protein binding"/>
    <property type="evidence" value="ECO:0007669"/>
    <property type="project" value="UniProtKB-UniRule"/>
</dbReference>
<keyword evidence="4 8" id="KW-0547">Nucleotide-binding</keyword>
<feature type="binding site" evidence="9">
    <location>
        <position position="325"/>
    </location>
    <ligand>
        <name>ATP</name>
        <dbReference type="ChEBI" id="CHEBI:30616"/>
    </ligand>
</feature>
<dbReference type="SUPFAM" id="SSF54211">
    <property type="entry name" value="Ribosomal protein S5 domain 2-like"/>
    <property type="match status" value="1"/>
</dbReference>
<feature type="binding site" evidence="9">
    <location>
        <position position="41"/>
    </location>
    <ligand>
        <name>ATP</name>
        <dbReference type="ChEBI" id="CHEBI:30616"/>
    </ligand>
</feature>
<keyword evidence="7 8" id="KW-0143">Chaperone</keyword>
<dbReference type="PIRSF" id="PIRSF002583">
    <property type="entry name" value="Hsp90"/>
    <property type="match status" value="1"/>
</dbReference>
<dbReference type="GO" id="GO:0140662">
    <property type="term" value="F:ATP-dependent protein folding chaperone"/>
    <property type="evidence" value="ECO:0007669"/>
    <property type="project" value="InterPro"/>
</dbReference>
<comment type="subcellular location">
    <subcellularLocation>
        <location evidence="1 8">Cytoplasm</location>
    </subcellularLocation>
</comment>
<feature type="region of interest" description="Disordered" evidence="10">
    <location>
        <begin position="479"/>
        <end position="498"/>
    </location>
</feature>
<feature type="binding site" evidence="9">
    <location>
        <begin position="124"/>
        <end position="129"/>
    </location>
    <ligand>
        <name>ATP</name>
        <dbReference type="ChEBI" id="CHEBI:30616"/>
    </ligand>
</feature>
<feature type="binding site" evidence="9">
    <location>
        <begin position="102"/>
        <end position="103"/>
    </location>
    <ligand>
        <name>ATP</name>
        <dbReference type="ChEBI" id="CHEBI:30616"/>
    </ligand>
</feature>
<dbReference type="EMBL" id="CP036281">
    <property type="protein sequence ID" value="QDU82364.1"/>
    <property type="molecule type" value="Genomic_DNA"/>
</dbReference>